<evidence type="ECO:0000313" key="2">
    <source>
        <dbReference type="Proteomes" id="UP000276282"/>
    </source>
</evidence>
<keyword evidence="2" id="KW-1185">Reference proteome</keyword>
<protein>
    <submittedName>
        <fullName evidence="1">Uncharacterized protein</fullName>
    </submittedName>
</protein>
<evidence type="ECO:0000313" key="1">
    <source>
        <dbReference type="EMBL" id="RKS53795.1"/>
    </source>
</evidence>
<dbReference type="EMBL" id="RBLG01000002">
    <property type="protein sequence ID" value="RKS53795.1"/>
    <property type="molecule type" value="Genomic_DNA"/>
</dbReference>
<dbReference type="OrthoDB" id="1363388at2"/>
<reference evidence="1 2" key="1">
    <citation type="submission" date="2018-10" db="EMBL/GenBank/DDBJ databases">
        <title>Genomic Encyclopedia of Archaeal and Bacterial Type Strains, Phase II (KMG-II): from individual species to whole genera.</title>
        <authorList>
            <person name="Goeker M."/>
        </authorList>
    </citation>
    <scope>NUCLEOTIDE SEQUENCE [LARGE SCALE GENOMIC DNA]</scope>
    <source>
        <strain evidence="1 2">DSM 19839</strain>
    </source>
</reference>
<name>A0A495PVJ8_9FLAO</name>
<organism evidence="1 2">
    <name type="scientific">Gillisia mitskevichiae</name>
    <dbReference type="NCBI Taxonomy" id="270921"/>
    <lineage>
        <taxon>Bacteria</taxon>
        <taxon>Pseudomonadati</taxon>
        <taxon>Bacteroidota</taxon>
        <taxon>Flavobacteriia</taxon>
        <taxon>Flavobacteriales</taxon>
        <taxon>Flavobacteriaceae</taxon>
        <taxon>Gillisia</taxon>
    </lineage>
</organism>
<proteinExistence type="predicted"/>
<dbReference type="RefSeq" id="WP_121345869.1">
    <property type="nucleotide sequence ID" value="NZ_RBLG01000002.1"/>
</dbReference>
<accession>A0A495PVJ8</accession>
<gene>
    <name evidence="1" type="ORF">BC962_2052</name>
</gene>
<dbReference type="Proteomes" id="UP000276282">
    <property type="component" value="Unassembled WGS sequence"/>
</dbReference>
<comment type="caution">
    <text evidence="1">The sequence shown here is derived from an EMBL/GenBank/DDBJ whole genome shotgun (WGS) entry which is preliminary data.</text>
</comment>
<dbReference type="AlphaFoldDB" id="A0A495PVJ8"/>
<sequence length="92" mass="10919">MELQITFQQGGMREFERTGIYPEYLLFNLPGTKQSWRIRIKEKPQEGVLKSNGRIVYHYCFDGDVCKTRIVKEDGSLSNWKEPEVIIFEMRD</sequence>